<evidence type="ECO:0000256" key="4">
    <source>
        <dbReference type="ARBA" id="ARBA00022777"/>
    </source>
</evidence>
<dbReference type="OrthoDB" id="9778478at2"/>
<dbReference type="Proteomes" id="UP000078290">
    <property type="component" value="Unassembled WGS sequence"/>
</dbReference>
<evidence type="ECO:0000313" key="10">
    <source>
        <dbReference type="Proteomes" id="UP000078290"/>
    </source>
</evidence>
<dbReference type="RefSeq" id="WP_064552751.1">
    <property type="nucleotide sequence ID" value="NZ_LXMA01000041.1"/>
</dbReference>
<evidence type="ECO:0000256" key="1">
    <source>
        <dbReference type="ARBA" id="ARBA00005715"/>
    </source>
</evidence>
<organism evidence="9 10">
    <name type="scientific">Parageobacillus thermoglucosidasius</name>
    <name type="common">Geobacillus thermoglucosidasius</name>
    <dbReference type="NCBI Taxonomy" id="1426"/>
    <lineage>
        <taxon>Bacteria</taxon>
        <taxon>Bacillati</taxon>
        <taxon>Bacillota</taxon>
        <taxon>Bacilli</taxon>
        <taxon>Bacillales</taxon>
        <taxon>Anoxybacillaceae</taxon>
        <taxon>Parageobacillus</taxon>
    </lineage>
</organism>
<dbReference type="InterPro" id="IPR037051">
    <property type="entry name" value="4-carb_acid_sugar_kinase_N_sf"/>
</dbReference>
<evidence type="ECO:0000256" key="5">
    <source>
        <dbReference type="ARBA" id="ARBA00022840"/>
    </source>
</evidence>
<evidence type="ECO:0000256" key="3">
    <source>
        <dbReference type="ARBA" id="ARBA00022741"/>
    </source>
</evidence>
<keyword evidence="5" id="KW-0067">ATP-binding</keyword>
<sequence length="435" mass="48308">MNKLAIIADDLTGASDSGVQFARKGLVTQVLFDLTGLSGEREVEVIVVDTDSRALPALDAYQKVQDAAKTLQEMGFNQLYKKIDSTLRGNIGAEIDAIYDAIKPTFMIIAPGYPKNGRTIYKGYHFLHDTLLHETELSRDPKCPIKESYVPRLIAKQTDRPIGLIDYQTLRLGFDKVKEQLDRYRANGIPYIIFDSLSEEDLQRIVRYVCRINEKVVWVGSAGLANYLPEAEAYRLQKSKKAAIIEPNERPILLVVGSVSQVSRRQLDRALSLKNVKGIQVDSVKLVSDNQSRYEEMEKAFHQAENWAKQGYHIALYSSASPNEIKQVQAIGEANGWSTIEISNFIAQNLGEISATLINKGYFGAMILTGGDTAKYVCNNIGATGFELLDEVEPGVPIAKLIHKSKMYTVTKAGAFGSENTFIQAIHQLQGVDVK</sequence>
<name>A0A1B7KNI6_PARTM</name>
<keyword evidence="4" id="KW-0418">Kinase</keyword>
<keyword evidence="2" id="KW-0808">Transferase</keyword>
<protein>
    <submittedName>
        <fullName evidence="9">Hrp-dependent type III effector protein</fullName>
    </submittedName>
</protein>
<dbReference type="GO" id="GO:0016301">
    <property type="term" value="F:kinase activity"/>
    <property type="evidence" value="ECO:0007669"/>
    <property type="project" value="UniProtKB-KW"/>
</dbReference>
<feature type="domain" description="Four-carbon acid sugar kinase N-terminal" evidence="7">
    <location>
        <begin position="4"/>
        <end position="228"/>
    </location>
</feature>
<dbReference type="InterPro" id="IPR042213">
    <property type="entry name" value="NBD_C_sf"/>
</dbReference>
<dbReference type="InterPro" id="IPR031475">
    <property type="entry name" value="NBD_C"/>
</dbReference>
<accession>A0A1B7KNI6</accession>
<keyword evidence="6" id="KW-0119">Carbohydrate metabolism</keyword>
<dbReference type="Pfam" id="PF07005">
    <property type="entry name" value="SBD_N"/>
    <property type="match status" value="1"/>
</dbReference>
<proteinExistence type="inferred from homology"/>
<dbReference type="GO" id="GO:0005524">
    <property type="term" value="F:ATP binding"/>
    <property type="evidence" value="ECO:0007669"/>
    <property type="project" value="UniProtKB-KW"/>
</dbReference>
<dbReference type="EMBL" id="LXMA01000041">
    <property type="protein sequence ID" value="OAT71665.1"/>
    <property type="molecule type" value="Genomic_DNA"/>
</dbReference>
<evidence type="ECO:0000313" key="9">
    <source>
        <dbReference type="EMBL" id="OAT71665.1"/>
    </source>
</evidence>
<keyword evidence="3" id="KW-0547">Nucleotide-binding</keyword>
<dbReference type="Gene3D" id="3.40.50.10840">
    <property type="entry name" value="Putative sugar-binding, N-terminal domain"/>
    <property type="match status" value="1"/>
</dbReference>
<feature type="domain" description="Four-carbon acid sugar kinase nucleotide binding" evidence="8">
    <location>
        <begin position="253"/>
        <end position="422"/>
    </location>
</feature>
<comment type="similarity">
    <text evidence="1">Belongs to the four-carbon acid sugar kinase family.</text>
</comment>
<comment type="caution">
    <text evidence="9">The sequence shown here is derived from an EMBL/GenBank/DDBJ whole genome shotgun (WGS) entry which is preliminary data.</text>
</comment>
<dbReference type="InterPro" id="IPR010737">
    <property type="entry name" value="4-carb_acid_sugar_kinase_N"/>
</dbReference>
<evidence type="ECO:0000259" key="7">
    <source>
        <dbReference type="Pfam" id="PF07005"/>
    </source>
</evidence>
<dbReference type="Pfam" id="PF17042">
    <property type="entry name" value="NBD_C"/>
    <property type="match status" value="1"/>
</dbReference>
<reference evidence="10" key="1">
    <citation type="submission" date="2016-05" db="EMBL/GenBank/DDBJ databases">
        <authorList>
            <person name="Wang W."/>
            <person name="Zhu L."/>
        </authorList>
    </citation>
    <scope>NUCLEOTIDE SEQUENCE [LARGE SCALE GENOMIC DNA]</scope>
    <source>
        <strain evidence="10">W-2</strain>
    </source>
</reference>
<evidence type="ECO:0000256" key="2">
    <source>
        <dbReference type="ARBA" id="ARBA00022679"/>
    </source>
</evidence>
<evidence type="ECO:0000256" key="6">
    <source>
        <dbReference type="ARBA" id="ARBA00023277"/>
    </source>
</evidence>
<dbReference type="AlphaFoldDB" id="A0A1B7KNI6"/>
<evidence type="ECO:0000259" key="8">
    <source>
        <dbReference type="Pfam" id="PF17042"/>
    </source>
</evidence>
<dbReference type="Gene3D" id="3.40.980.20">
    <property type="entry name" value="Four-carbon acid sugar kinase, nucleotide binding domain"/>
    <property type="match status" value="1"/>
</dbReference>
<dbReference type="SUPFAM" id="SSF142764">
    <property type="entry name" value="YgbK-like"/>
    <property type="match status" value="1"/>
</dbReference>
<gene>
    <name evidence="9" type="ORF">A7K69_12745</name>
</gene>